<accession>A0A6N6RHD8</accession>
<keyword evidence="5" id="KW-1185">Reference proteome</keyword>
<proteinExistence type="predicted"/>
<sequence length="642" mass="71868">MKKLSFIIFLVCSLVSVGQTRVDSELEDVTVYRYGAIVERSAEVNLTANTKTLYFTDIPNDLIANAIQVKAPDNVRLLKVNYRYLTPEELGIEDLTDLGMKIDRVEDRIIAEQDIQVSLNEDLQFIGANTKVRGDMTAQEIQSADTYLRSRRREIREALRASIEKVKGLQEESQKLRAQLAELEDNLGKPKSVIEVEIRVEQTMTGSFRISYFSPKAKWTPYYNVRASDFSSPLSFEFMGTIVQNTGENWDGVNLSLSTGNPSLGAFEPQMNVWELNYNNYYVPSAPEFRQNAHITSTGSFHGFVLEGETGRPIPYATVTLSAFNETHILVSNELGEVMKEDLALGAYTVQCEYQGYNTLNTSIAVSNEPQLSKLSLNRNGASTLSNIVVVTGGTPAQYGDAAGYDDGKIIVRGTRDDANLVFVDGVRVRNFERKYQAVSTMYTIDQPFNLPSNGRGQDVWIQTMEANAEYLDRSYPALSEDVFAIARIEDWENLDLLEGTTNFFFEGTFNGSGYINPSTTNDTLALALGVDQGVVFERNRLNANSSQHTFSSKVDESFAYEIVIRNTKTVAVDIEVLEQFPISNDEDVEVSEQMADGAEVNPKTGVITWSKTLQPGEEWTIQYSFEVTYPKELRNALNLPE</sequence>
<dbReference type="PANTHER" id="PTHR31005:SF8">
    <property type="entry name" value="DUF4139 DOMAIN-CONTAINING PROTEIN"/>
    <property type="match status" value="1"/>
</dbReference>
<evidence type="ECO:0000313" key="4">
    <source>
        <dbReference type="EMBL" id="KAB2810152.1"/>
    </source>
</evidence>
<feature type="coiled-coil region" evidence="1">
    <location>
        <begin position="152"/>
        <end position="186"/>
    </location>
</feature>
<protein>
    <submittedName>
        <fullName evidence="4">Mucoidy inhibitor MuiA family protein</fullName>
    </submittedName>
</protein>
<dbReference type="Pfam" id="PF13598">
    <property type="entry name" value="DUF4139"/>
    <property type="match status" value="1"/>
</dbReference>
<name>A0A6N6RHD8_9FLAO</name>
<feature type="domain" description="DUF4140" evidence="3">
    <location>
        <begin position="29"/>
        <end position="126"/>
    </location>
</feature>
<dbReference type="Gene3D" id="2.60.40.1120">
    <property type="entry name" value="Carboxypeptidase-like, regulatory domain"/>
    <property type="match status" value="1"/>
</dbReference>
<dbReference type="InterPro" id="IPR025554">
    <property type="entry name" value="DUF4140"/>
</dbReference>
<dbReference type="Pfam" id="PF13600">
    <property type="entry name" value="DUF4140"/>
    <property type="match status" value="1"/>
</dbReference>
<dbReference type="OrthoDB" id="634585at2"/>
<gene>
    <name evidence="4" type="ORF">F8C67_07925</name>
</gene>
<dbReference type="AlphaFoldDB" id="A0A6N6RHD8"/>
<reference evidence="4 5" key="1">
    <citation type="submission" date="2019-09" db="EMBL/GenBank/DDBJ databases">
        <title>Genomes of family Cryomorphaceae.</title>
        <authorList>
            <person name="Bowman J.P."/>
        </authorList>
    </citation>
    <scope>NUCLEOTIDE SEQUENCE [LARGE SCALE GENOMIC DNA]</scope>
    <source>
        <strain evidence="4 5">LMG 25704</strain>
    </source>
</reference>
<feature type="domain" description="DUF4139" evidence="2">
    <location>
        <begin position="209"/>
        <end position="632"/>
    </location>
</feature>
<evidence type="ECO:0000259" key="3">
    <source>
        <dbReference type="Pfam" id="PF13600"/>
    </source>
</evidence>
<evidence type="ECO:0000256" key="1">
    <source>
        <dbReference type="SAM" id="Coils"/>
    </source>
</evidence>
<dbReference type="InterPro" id="IPR037291">
    <property type="entry name" value="DUF4139"/>
</dbReference>
<dbReference type="NCBIfam" id="TIGR02231">
    <property type="entry name" value="mucoidy inhibitor MuiA family protein"/>
    <property type="match status" value="1"/>
</dbReference>
<dbReference type="InterPro" id="IPR011935">
    <property type="entry name" value="CHP02231"/>
</dbReference>
<comment type="caution">
    <text evidence="4">The sequence shown here is derived from an EMBL/GenBank/DDBJ whole genome shotgun (WGS) entry which is preliminary data.</text>
</comment>
<evidence type="ECO:0000313" key="5">
    <source>
        <dbReference type="Proteomes" id="UP000468650"/>
    </source>
</evidence>
<organism evidence="4 5">
    <name type="scientific">Phaeocystidibacter luteus</name>
    <dbReference type="NCBI Taxonomy" id="911197"/>
    <lineage>
        <taxon>Bacteria</taxon>
        <taxon>Pseudomonadati</taxon>
        <taxon>Bacteroidota</taxon>
        <taxon>Flavobacteriia</taxon>
        <taxon>Flavobacteriales</taxon>
        <taxon>Phaeocystidibacteraceae</taxon>
        <taxon>Phaeocystidibacter</taxon>
    </lineage>
</organism>
<dbReference type="PANTHER" id="PTHR31005">
    <property type="entry name" value="DUF4139 DOMAIN-CONTAINING PROTEIN"/>
    <property type="match status" value="1"/>
</dbReference>
<keyword evidence="1" id="KW-0175">Coiled coil</keyword>
<dbReference type="SUPFAM" id="SSF49464">
    <property type="entry name" value="Carboxypeptidase regulatory domain-like"/>
    <property type="match status" value="1"/>
</dbReference>
<dbReference type="Proteomes" id="UP000468650">
    <property type="component" value="Unassembled WGS sequence"/>
</dbReference>
<dbReference type="RefSeq" id="WP_151667296.1">
    <property type="nucleotide sequence ID" value="NZ_WBVO01000005.1"/>
</dbReference>
<dbReference type="EMBL" id="WBVO01000005">
    <property type="protein sequence ID" value="KAB2810152.1"/>
    <property type="molecule type" value="Genomic_DNA"/>
</dbReference>
<evidence type="ECO:0000259" key="2">
    <source>
        <dbReference type="Pfam" id="PF13598"/>
    </source>
</evidence>
<dbReference type="InterPro" id="IPR008969">
    <property type="entry name" value="CarboxyPept-like_regulatory"/>
</dbReference>